<dbReference type="CDD" id="cd01166">
    <property type="entry name" value="KdgK"/>
    <property type="match status" value="1"/>
</dbReference>
<dbReference type="GO" id="GO:0019698">
    <property type="term" value="P:D-galacturonate catabolic process"/>
    <property type="evidence" value="ECO:0007669"/>
    <property type="project" value="TreeGrafter"/>
</dbReference>
<dbReference type="PANTHER" id="PTHR43085">
    <property type="entry name" value="HEXOKINASE FAMILY MEMBER"/>
    <property type="match status" value="1"/>
</dbReference>
<evidence type="ECO:0000313" key="17">
    <source>
        <dbReference type="Proteomes" id="UP000283458"/>
    </source>
</evidence>
<dbReference type="GO" id="GO:0008673">
    <property type="term" value="F:2-dehydro-3-deoxygluconokinase activity"/>
    <property type="evidence" value="ECO:0007669"/>
    <property type="project" value="UniProtKB-EC"/>
</dbReference>
<evidence type="ECO:0000256" key="7">
    <source>
        <dbReference type="ARBA" id="ARBA00043951"/>
    </source>
</evidence>
<evidence type="ECO:0000256" key="13">
    <source>
        <dbReference type="ARBA" id="ARBA00075711"/>
    </source>
</evidence>
<organism evidence="16 17">
    <name type="scientific">Azospirillum cavernae</name>
    <dbReference type="NCBI Taxonomy" id="2320860"/>
    <lineage>
        <taxon>Bacteria</taxon>
        <taxon>Pseudomonadati</taxon>
        <taxon>Pseudomonadota</taxon>
        <taxon>Alphaproteobacteria</taxon>
        <taxon>Rhodospirillales</taxon>
        <taxon>Azospirillaceae</taxon>
        <taxon>Azospirillum</taxon>
    </lineage>
</organism>
<keyword evidence="5" id="KW-0067">ATP-binding</keyword>
<comment type="similarity">
    <text evidence="1">Belongs to the carbohydrate kinase PfkB family.</text>
</comment>
<comment type="pathway">
    <text evidence="7">Carbohydrate acid metabolism; 2-dehydro-3-deoxy-D-gluconate degradation; D-glyceraldehyde 3-phosphate and pyruvate from 2-dehydro-3-deoxy-D-gluconate: step 1/2.</text>
</comment>
<dbReference type="GO" id="GO:0005829">
    <property type="term" value="C:cytosol"/>
    <property type="evidence" value="ECO:0007669"/>
    <property type="project" value="TreeGrafter"/>
</dbReference>
<dbReference type="PROSITE" id="PS00584">
    <property type="entry name" value="PFKB_KINASES_2"/>
    <property type="match status" value="1"/>
</dbReference>
<dbReference type="PANTHER" id="PTHR43085:SF15">
    <property type="entry name" value="2-DEHYDRO-3-DEOXYGLUCONOKINASE"/>
    <property type="match status" value="1"/>
</dbReference>
<dbReference type="FunFam" id="3.40.1190.20:FF:000011">
    <property type="entry name" value="2-dehydro-3-deoxygluconokinase, putative"/>
    <property type="match status" value="1"/>
</dbReference>
<dbReference type="GO" id="GO:0005524">
    <property type="term" value="F:ATP binding"/>
    <property type="evidence" value="ECO:0007669"/>
    <property type="project" value="UniProtKB-KW"/>
</dbReference>
<protein>
    <recommendedName>
        <fullName evidence="12">2-dehydro-3-deoxygluconokinase</fullName>
        <ecNumber evidence="11">2.7.1.45</ecNumber>
    </recommendedName>
    <alternativeName>
        <fullName evidence="13">2-keto-3-deoxygluconokinase</fullName>
    </alternativeName>
    <alternativeName>
        <fullName evidence="14">3-deoxy-2-oxo-D-gluconate kinase</fullName>
    </alternativeName>
    <alternativeName>
        <fullName evidence="8">KDG kinase</fullName>
    </alternativeName>
</protein>
<dbReference type="EMBL" id="QYUL01000003">
    <property type="protein sequence ID" value="RJF79435.1"/>
    <property type="molecule type" value="Genomic_DNA"/>
</dbReference>
<evidence type="ECO:0000259" key="15">
    <source>
        <dbReference type="Pfam" id="PF00294"/>
    </source>
</evidence>
<dbReference type="SUPFAM" id="SSF53613">
    <property type="entry name" value="Ribokinase-like"/>
    <property type="match status" value="1"/>
</dbReference>
<evidence type="ECO:0000256" key="12">
    <source>
        <dbReference type="ARBA" id="ARBA00067931"/>
    </source>
</evidence>
<comment type="caution">
    <text evidence="16">The sequence shown here is derived from an EMBL/GenBank/DDBJ whole genome shotgun (WGS) entry which is preliminary data.</text>
</comment>
<keyword evidence="17" id="KW-1185">Reference proteome</keyword>
<dbReference type="InterPro" id="IPR029056">
    <property type="entry name" value="Ribokinase-like"/>
</dbReference>
<dbReference type="GO" id="GO:0006974">
    <property type="term" value="P:DNA damage response"/>
    <property type="evidence" value="ECO:0007669"/>
    <property type="project" value="TreeGrafter"/>
</dbReference>
<name>A0A418VSG9_9PROT</name>
<dbReference type="InterPro" id="IPR011611">
    <property type="entry name" value="PfkB_dom"/>
</dbReference>
<accession>A0A418VSG9</accession>
<comment type="function">
    <text evidence="10">Catalyzes the phosphorylation of 2-keto-3-deoxygluconate (KDG) to produce 2-keto-3-deoxy-6-phosphogluconate (KDPG).</text>
</comment>
<evidence type="ECO:0000256" key="1">
    <source>
        <dbReference type="ARBA" id="ARBA00010688"/>
    </source>
</evidence>
<dbReference type="RefSeq" id="WP_119832894.1">
    <property type="nucleotide sequence ID" value="NZ_QYUL01000003.1"/>
</dbReference>
<evidence type="ECO:0000256" key="5">
    <source>
        <dbReference type="ARBA" id="ARBA00022840"/>
    </source>
</evidence>
<sequence>MTSIAAIGECMVEIRRTGDGTARFGFGGDTLNCALYLARLGVAVDYVTLLGDDPYSADMLTAWAAEGVGTGRVVRLPGRMPGLYVIETDATGERSFFYWRDRAPARELFTHPDAAPLVDALPGYGLLMLSGISLSLYGEEGRARLHAALDRARAAGAKVAFDTNLRPRGWPSLDAARDAYAALSGRVDIVLSGVEDEALLFGAEAPTAIIDRWRAAGASEIIVKNGGDGCLVWEQGGAVDEVPATRVTRVVNTTAAGDSFCAGYLAARQAGQGIAAAARLGHRLAGIVIGHPGAIVPAEATAAVVAELRGAA</sequence>
<reference evidence="16 17" key="1">
    <citation type="submission" date="2018-09" db="EMBL/GenBank/DDBJ databases">
        <authorList>
            <person name="Zhu H."/>
        </authorList>
    </citation>
    <scope>NUCLEOTIDE SEQUENCE [LARGE SCALE GENOMIC DNA]</scope>
    <source>
        <strain evidence="16 17">K2W22B-5</strain>
    </source>
</reference>
<dbReference type="OrthoDB" id="9776822at2"/>
<evidence type="ECO:0000256" key="11">
    <source>
        <dbReference type="ARBA" id="ARBA00066369"/>
    </source>
</evidence>
<keyword evidence="3" id="KW-0547">Nucleotide-binding</keyword>
<evidence type="ECO:0000256" key="4">
    <source>
        <dbReference type="ARBA" id="ARBA00022777"/>
    </source>
</evidence>
<evidence type="ECO:0000256" key="3">
    <source>
        <dbReference type="ARBA" id="ARBA00022741"/>
    </source>
</evidence>
<keyword evidence="6" id="KW-0119">Carbohydrate metabolism</keyword>
<dbReference type="AlphaFoldDB" id="A0A418VSG9"/>
<dbReference type="InterPro" id="IPR050306">
    <property type="entry name" value="PfkB_Carbo_kinase"/>
</dbReference>
<evidence type="ECO:0000256" key="8">
    <source>
        <dbReference type="ARBA" id="ARBA00044254"/>
    </source>
</evidence>
<keyword evidence="4 16" id="KW-0418">Kinase</keyword>
<dbReference type="EC" id="2.7.1.45" evidence="11"/>
<gene>
    <name evidence="16" type="ORF">D3877_21925</name>
</gene>
<dbReference type="Pfam" id="PF00294">
    <property type="entry name" value="PfkB"/>
    <property type="match status" value="1"/>
</dbReference>
<feature type="domain" description="Carbohydrate kinase PfkB" evidence="15">
    <location>
        <begin position="1"/>
        <end position="299"/>
    </location>
</feature>
<dbReference type="InterPro" id="IPR002173">
    <property type="entry name" value="Carboh/pur_kinase_PfkB_CS"/>
</dbReference>
<dbReference type="Gene3D" id="3.40.1190.20">
    <property type="match status" value="1"/>
</dbReference>
<keyword evidence="2" id="KW-0808">Transferase</keyword>
<evidence type="ECO:0000256" key="9">
    <source>
        <dbReference type="ARBA" id="ARBA00050729"/>
    </source>
</evidence>
<evidence type="ECO:0000256" key="10">
    <source>
        <dbReference type="ARBA" id="ARBA00054997"/>
    </source>
</evidence>
<evidence type="ECO:0000313" key="16">
    <source>
        <dbReference type="EMBL" id="RJF79435.1"/>
    </source>
</evidence>
<comment type="catalytic activity">
    <reaction evidence="9">
        <text>2-dehydro-3-deoxy-D-gluconate + ATP = 2-dehydro-3-deoxy-6-phospho-D-gluconate + ADP + H(+)</text>
        <dbReference type="Rhea" id="RHEA:14797"/>
        <dbReference type="ChEBI" id="CHEBI:15378"/>
        <dbReference type="ChEBI" id="CHEBI:30616"/>
        <dbReference type="ChEBI" id="CHEBI:57569"/>
        <dbReference type="ChEBI" id="CHEBI:57990"/>
        <dbReference type="ChEBI" id="CHEBI:456216"/>
        <dbReference type="EC" id="2.7.1.45"/>
    </reaction>
</comment>
<proteinExistence type="inferred from homology"/>
<evidence type="ECO:0000256" key="14">
    <source>
        <dbReference type="ARBA" id="ARBA00080545"/>
    </source>
</evidence>
<evidence type="ECO:0000256" key="6">
    <source>
        <dbReference type="ARBA" id="ARBA00023277"/>
    </source>
</evidence>
<evidence type="ECO:0000256" key="2">
    <source>
        <dbReference type="ARBA" id="ARBA00022679"/>
    </source>
</evidence>
<dbReference type="GO" id="GO:0042840">
    <property type="term" value="P:D-glucuronate catabolic process"/>
    <property type="evidence" value="ECO:0007669"/>
    <property type="project" value="TreeGrafter"/>
</dbReference>
<dbReference type="Proteomes" id="UP000283458">
    <property type="component" value="Unassembled WGS sequence"/>
</dbReference>